<proteinExistence type="predicted"/>
<feature type="non-terminal residue" evidence="1">
    <location>
        <position position="132"/>
    </location>
</feature>
<name>A0AAD7ZVU0_DIPPU</name>
<evidence type="ECO:0000313" key="1">
    <source>
        <dbReference type="EMBL" id="KAJ9587117.1"/>
    </source>
</evidence>
<comment type="caution">
    <text evidence="1">The sequence shown here is derived from an EMBL/GenBank/DDBJ whole genome shotgun (WGS) entry which is preliminary data.</text>
</comment>
<accession>A0AAD7ZVU0</accession>
<organism evidence="1 2">
    <name type="scientific">Diploptera punctata</name>
    <name type="common">Pacific beetle cockroach</name>
    <dbReference type="NCBI Taxonomy" id="6984"/>
    <lineage>
        <taxon>Eukaryota</taxon>
        <taxon>Metazoa</taxon>
        <taxon>Ecdysozoa</taxon>
        <taxon>Arthropoda</taxon>
        <taxon>Hexapoda</taxon>
        <taxon>Insecta</taxon>
        <taxon>Pterygota</taxon>
        <taxon>Neoptera</taxon>
        <taxon>Polyneoptera</taxon>
        <taxon>Dictyoptera</taxon>
        <taxon>Blattodea</taxon>
        <taxon>Blaberoidea</taxon>
        <taxon>Blaberidae</taxon>
        <taxon>Diplopterinae</taxon>
        <taxon>Diploptera</taxon>
    </lineage>
</organism>
<sequence length="132" mass="14576">TRLYEVVIHHQLRTALTTGHPSSCFFLPALNNQPTRFALNRYHCGLHIGPNSKSSSLPRGETAVTASLINTNGTHGWNKAKKSMYDARDEIAQSSNVLYRTLQSLSLLLGLTPSLNTFVDIFTSFSTQDSPI</sequence>
<protein>
    <submittedName>
        <fullName evidence="1">Uncharacterized protein</fullName>
    </submittedName>
</protein>
<gene>
    <name evidence="1" type="ORF">L9F63_028312</name>
</gene>
<dbReference type="AlphaFoldDB" id="A0AAD7ZVU0"/>
<evidence type="ECO:0000313" key="2">
    <source>
        <dbReference type="Proteomes" id="UP001233999"/>
    </source>
</evidence>
<keyword evidence="2" id="KW-1185">Reference proteome</keyword>
<feature type="non-terminal residue" evidence="1">
    <location>
        <position position="1"/>
    </location>
</feature>
<dbReference type="Proteomes" id="UP001233999">
    <property type="component" value="Unassembled WGS sequence"/>
</dbReference>
<dbReference type="EMBL" id="JASPKZ010006591">
    <property type="protein sequence ID" value="KAJ9587117.1"/>
    <property type="molecule type" value="Genomic_DNA"/>
</dbReference>
<reference evidence="1" key="2">
    <citation type="submission" date="2023-05" db="EMBL/GenBank/DDBJ databases">
        <authorList>
            <person name="Fouks B."/>
        </authorList>
    </citation>
    <scope>NUCLEOTIDE SEQUENCE</scope>
    <source>
        <strain evidence="1">Stay&amp;Tobe</strain>
        <tissue evidence="1">Testes</tissue>
    </source>
</reference>
<reference evidence="1" key="1">
    <citation type="journal article" date="2023" name="IScience">
        <title>Live-bearing cockroach genome reveals convergent evolutionary mechanisms linked to viviparity in insects and beyond.</title>
        <authorList>
            <person name="Fouks B."/>
            <person name="Harrison M.C."/>
            <person name="Mikhailova A.A."/>
            <person name="Marchal E."/>
            <person name="English S."/>
            <person name="Carruthers M."/>
            <person name="Jennings E.C."/>
            <person name="Chiamaka E.L."/>
            <person name="Frigard R.A."/>
            <person name="Pippel M."/>
            <person name="Attardo G.M."/>
            <person name="Benoit J.B."/>
            <person name="Bornberg-Bauer E."/>
            <person name="Tobe S.S."/>
        </authorList>
    </citation>
    <scope>NUCLEOTIDE SEQUENCE</scope>
    <source>
        <strain evidence="1">Stay&amp;Tobe</strain>
    </source>
</reference>